<comment type="caution">
    <text evidence="2">The sequence shown here is derived from an EMBL/GenBank/DDBJ whole genome shotgun (WGS) entry which is preliminary data.</text>
</comment>
<sequence length="110" mass="12099">MRNIDNTVSLPYWDSSLDNEMANPANTILFSKEFLGKGFGQVPTGPFANWATPIGPLTRNIGSDSRLFSKENVKAILTRCKTSEITRPTALQQYSLNVGMVALTFGSVDR</sequence>
<reference evidence="2" key="1">
    <citation type="journal article" date="2019" name="bioRxiv">
        <title>The Genome of the Zebra Mussel, Dreissena polymorpha: A Resource for Invasive Species Research.</title>
        <authorList>
            <person name="McCartney M.A."/>
            <person name="Auch B."/>
            <person name="Kono T."/>
            <person name="Mallez S."/>
            <person name="Zhang Y."/>
            <person name="Obille A."/>
            <person name="Becker A."/>
            <person name="Abrahante J.E."/>
            <person name="Garbe J."/>
            <person name="Badalamenti J.P."/>
            <person name="Herman A."/>
            <person name="Mangelson H."/>
            <person name="Liachko I."/>
            <person name="Sullivan S."/>
            <person name="Sone E.D."/>
            <person name="Koren S."/>
            <person name="Silverstein K.A.T."/>
            <person name="Beckman K.B."/>
            <person name="Gohl D.M."/>
        </authorList>
    </citation>
    <scope>NUCLEOTIDE SEQUENCE</scope>
    <source>
        <strain evidence="2">Duluth1</strain>
        <tissue evidence="2">Whole animal</tissue>
    </source>
</reference>
<evidence type="ECO:0000313" key="2">
    <source>
        <dbReference type="EMBL" id="KAH3776229.1"/>
    </source>
</evidence>
<evidence type="ECO:0000313" key="3">
    <source>
        <dbReference type="Proteomes" id="UP000828390"/>
    </source>
</evidence>
<dbReference type="Proteomes" id="UP000828390">
    <property type="component" value="Unassembled WGS sequence"/>
</dbReference>
<evidence type="ECO:0000259" key="1">
    <source>
        <dbReference type="Pfam" id="PF00264"/>
    </source>
</evidence>
<accession>A0A9D4E951</accession>
<gene>
    <name evidence="2" type="ORF">DPMN_177649</name>
</gene>
<proteinExistence type="predicted"/>
<dbReference type="Pfam" id="PF00264">
    <property type="entry name" value="Tyrosinase"/>
    <property type="match status" value="1"/>
</dbReference>
<name>A0A9D4E951_DREPO</name>
<keyword evidence="3" id="KW-1185">Reference proteome</keyword>
<protein>
    <recommendedName>
        <fullName evidence="1">Tyrosinase copper-binding domain-containing protein</fullName>
    </recommendedName>
</protein>
<dbReference type="InterPro" id="IPR008922">
    <property type="entry name" value="Di-copper_centre_dom_sf"/>
</dbReference>
<dbReference type="SUPFAM" id="SSF48056">
    <property type="entry name" value="Di-copper centre-containing domain"/>
    <property type="match status" value="1"/>
</dbReference>
<dbReference type="InterPro" id="IPR002227">
    <property type="entry name" value="Tyrosinase_Cu-bd"/>
</dbReference>
<organism evidence="2 3">
    <name type="scientific">Dreissena polymorpha</name>
    <name type="common">Zebra mussel</name>
    <name type="synonym">Mytilus polymorpha</name>
    <dbReference type="NCBI Taxonomy" id="45954"/>
    <lineage>
        <taxon>Eukaryota</taxon>
        <taxon>Metazoa</taxon>
        <taxon>Spiralia</taxon>
        <taxon>Lophotrochozoa</taxon>
        <taxon>Mollusca</taxon>
        <taxon>Bivalvia</taxon>
        <taxon>Autobranchia</taxon>
        <taxon>Heteroconchia</taxon>
        <taxon>Euheterodonta</taxon>
        <taxon>Imparidentia</taxon>
        <taxon>Neoheterodontei</taxon>
        <taxon>Myida</taxon>
        <taxon>Dreissenoidea</taxon>
        <taxon>Dreissenidae</taxon>
        <taxon>Dreissena</taxon>
    </lineage>
</organism>
<dbReference type="GO" id="GO:0016491">
    <property type="term" value="F:oxidoreductase activity"/>
    <property type="evidence" value="ECO:0007669"/>
    <property type="project" value="InterPro"/>
</dbReference>
<reference evidence="2" key="2">
    <citation type="submission" date="2020-11" db="EMBL/GenBank/DDBJ databases">
        <authorList>
            <person name="McCartney M.A."/>
            <person name="Auch B."/>
            <person name="Kono T."/>
            <person name="Mallez S."/>
            <person name="Becker A."/>
            <person name="Gohl D.M."/>
            <person name="Silverstein K.A.T."/>
            <person name="Koren S."/>
            <person name="Bechman K.B."/>
            <person name="Herman A."/>
            <person name="Abrahante J.E."/>
            <person name="Garbe J."/>
        </authorList>
    </citation>
    <scope>NUCLEOTIDE SEQUENCE</scope>
    <source>
        <strain evidence="2">Duluth1</strain>
        <tissue evidence="2">Whole animal</tissue>
    </source>
</reference>
<feature type="domain" description="Tyrosinase copper-binding" evidence="1">
    <location>
        <begin position="3"/>
        <end position="86"/>
    </location>
</feature>
<dbReference type="Gene3D" id="1.10.1280.10">
    <property type="entry name" value="Di-copper center containing domain from catechol oxidase"/>
    <property type="match status" value="1"/>
</dbReference>
<dbReference type="AlphaFoldDB" id="A0A9D4E951"/>
<dbReference type="EMBL" id="JAIWYP010000009">
    <property type="protein sequence ID" value="KAH3776229.1"/>
    <property type="molecule type" value="Genomic_DNA"/>
</dbReference>